<name>A0ABT4VEV1_9HELI</name>
<dbReference type="EMBL" id="JAQHXR010000003">
    <property type="protein sequence ID" value="MDA3969234.1"/>
    <property type="molecule type" value="Genomic_DNA"/>
</dbReference>
<evidence type="ECO:0000313" key="2">
    <source>
        <dbReference type="EMBL" id="MDA3969234.1"/>
    </source>
</evidence>
<dbReference type="RefSeq" id="WP_271021563.1">
    <property type="nucleotide sequence ID" value="NZ_JAQHXR010000003.1"/>
</dbReference>
<dbReference type="InterPro" id="IPR000845">
    <property type="entry name" value="Nucleoside_phosphorylase_d"/>
</dbReference>
<comment type="caution">
    <text evidence="2">The sequence shown here is derived from an EMBL/GenBank/DDBJ whole genome shotgun (WGS) entry which is preliminary data.</text>
</comment>
<dbReference type="Proteomes" id="UP001210261">
    <property type="component" value="Unassembled WGS sequence"/>
</dbReference>
<gene>
    <name evidence="2" type="ORF">PF021_06035</name>
</gene>
<keyword evidence="3" id="KW-1185">Reference proteome</keyword>
<evidence type="ECO:0000259" key="1">
    <source>
        <dbReference type="Pfam" id="PF01048"/>
    </source>
</evidence>
<protein>
    <submittedName>
        <fullName evidence="2">Purine-nucleoside phosphorylase</fullName>
    </submittedName>
</protein>
<organism evidence="2 3">
    <name type="scientific">Helicobacter ibis</name>
    <dbReference type="NCBI Taxonomy" id="2962633"/>
    <lineage>
        <taxon>Bacteria</taxon>
        <taxon>Pseudomonadati</taxon>
        <taxon>Campylobacterota</taxon>
        <taxon>Epsilonproteobacteria</taxon>
        <taxon>Campylobacterales</taxon>
        <taxon>Helicobacteraceae</taxon>
        <taxon>Helicobacter</taxon>
    </lineage>
</organism>
<reference evidence="2 3" key="1">
    <citation type="submission" date="2023-01" db="EMBL/GenBank/DDBJ databases">
        <title>Description of Helicobacter ibis sp. nov. isolated from faecal droppings of black-faced ibis (Theristicus melanopis).</title>
        <authorList>
            <person name="Lopez-Cantillo M."/>
            <person name="Vidal-Veuthey B."/>
            <person name="Mella A."/>
            <person name="De La Haba R."/>
            <person name="Collado L."/>
        </authorList>
    </citation>
    <scope>NUCLEOTIDE SEQUENCE [LARGE SCALE GENOMIC DNA]</scope>
    <source>
        <strain evidence="2 3">A82</strain>
    </source>
</reference>
<evidence type="ECO:0000313" key="3">
    <source>
        <dbReference type="Proteomes" id="UP001210261"/>
    </source>
</evidence>
<dbReference type="SUPFAM" id="SSF53167">
    <property type="entry name" value="Purine and uridine phosphorylases"/>
    <property type="match status" value="1"/>
</dbReference>
<dbReference type="Gene3D" id="3.40.50.1580">
    <property type="entry name" value="Nucleoside phosphorylase domain"/>
    <property type="match status" value="1"/>
</dbReference>
<accession>A0ABT4VEV1</accession>
<sequence length="181" mass="20414">MIYCAGNIESFAFAKPIGVGLVNSAINLVRSIMHDKPEEIVFIGSCGAYDNSAKLLDIFESQSASNIELSFLTSDSYTPTDNYITLENVSHETKELLNIVNCSNYISTNQNLAQKLFKMGIRYENMEFFSILSVAKEFSIPALGIFCITNHIHKDSHKEFLNNHKQAMKNLEEYIRSKNAK</sequence>
<proteinExistence type="predicted"/>
<dbReference type="InterPro" id="IPR035994">
    <property type="entry name" value="Nucleoside_phosphorylase_sf"/>
</dbReference>
<dbReference type="Pfam" id="PF01048">
    <property type="entry name" value="PNP_UDP_1"/>
    <property type="match status" value="1"/>
</dbReference>
<feature type="domain" description="Nucleoside phosphorylase" evidence="1">
    <location>
        <begin position="18"/>
        <end position="175"/>
    </location>
</feature>